<accession>A0AAF0EQ56</accession>
<gene>
    <name evidence="4" type="ORF">MCUN1_001139</name>
</gene>
<dbReference type="GO" id="GO:0006302">
    <property type="term" value="P:double-strand break repair"/>
    <property type="evidence" value="ECO:0007669"/>
    <property type="project" value="UniProtKB-ARBA"/>
</dbReference>
<feature type="domain" description="Restriction endonuclease type IV Mrr" evidence="3">
    <location>
        <begin position="11"/>
        <end position="119"/>
    </location>
</feature>
<keyword evidence="5" id="KW-1185">Reference proteome</keyword>
<dbReference type="GO" id="GO:0009307">
    <property type="term" value="P:DNA restriction-modification system"/>
    <property type="evidence" value="ECO:0007669"/>
    <property type="project" value="InterPro"/>
</dbReference>
<sequence length="188" mass="20142">MALPARVRGTAYELACQRELQRMLGAVLVHSGGTNDGGVDLSGWWTPMRDRVRVLVQCKAEAKKVGPAYVRELEGTALRAAWDRSRLRTEEAYIPTAMPLGVLASASGFSRAALLYAQSSQVPLALIHLSGTGSGAAEFDTLKCHGLVWNDALSGPNGILKGHFEQRWSLHTSSPILLLDGHPIAAAS</sequence>
<evidence type="ECO:0000256" key="1">
    <source>
        <dbReference type="ARBA" id="ARBA00004173"/>
    </source>
</evidence>
<comment type="subcellular location">
    <subcellularLocation>
        <location evidence="1">Mitochondrion</location>
    </subcellularLocation>
</comment>
<dbReference type="InterPro" id="IPR007560">
    <property type="entry name" value="Restrct_endonuc_IV_Mrr"/>
</dbReference>
<dbReference type="GO" id="GO:0004519">
    <property type="term" value="F:endonuclease activity"/>
    <property type="evidence" value="ECO:0007669"/>
    <property type="project" value="InterPro"/>
</dbReference>
<evidence type="ECO:0000256" key="2">
    <source>
        <dbReference type="ARBA" id="ARBA00023128"/>
    </source>
</evidence>
<dbReference type="Gene3D" id="3.40.1350.10">
    <property type="match status" value="1"/>
</dbReference>
<dbReference type="GO" id="GO:0005739">
    <property type="term" value="C:mitochondrion"/>
    <property type="evidence" value="ECO:0007669"/>
    <property type="project" value="UniProtKB-SubCell"/>
</dbReference>
<dbReference type="PANTHER" id="PTHR28133:SF1">
    <property type="entry name" value="REQUIRED FOR RESPIRATORY GROWTH PROTEIN 7, MITOCHONDRIAL"/>
    <property type="match status" value="1"/>
</dbReference>
<dbReference type="PANTHER" id="PTHR28133">
    <property type="entry name" value="REQUIRED FOR RESPIRATORY GROWTH PROTEIN 7, MITOCHONDRIAL"/>
    <property type="match status" value="1"/>
</dbReference>
<evidence type="ECO:0000313" key="4">
    <source>
        <dbReference type="EMBL" id="WFD34300.1"/>
    </source>
</evidence>
<dbReference type="GO" id="GO:0003677">
    <property type="term" value="F:DNA binding"/>
    <property type="evidence" value="ECO:0007669"/>
    <property type="project" value="InterPro"/>
</dbReference>
<dbReference type="InterPro" id="IPR011856">
    <property type="entry name" value="tRNA_endonuc-like_dom_sf"/>
</dbReference>
<dbReference type="EMBL" id="CP119878">
    <property type="protein sequence ID" value="WFD34300.1"/>
    <property type="molecule type" value="Genomic_DNA"/>
</dbReference>
<protein>
    <recommendedName>
        <fullName evidence="3">Restriction endonuclease type IV Mrr domain-containing protein</fullName>
    </recommendedName>
</protein>
<dbReference type="Proteomes" id="UP001219933">
    <property type="component" value="Chromosome 2"/>
</dbReference>
<dbReference type="Pfam" id="PF04471">
    <property type="entry name" value="Mrr_cat"/>
    <property type="match status" value="1"/>
</dbReference>
<proteinExistence type="predicted"/>
<evidence type="ECO:0000259" key="3">
    <source>
        <dbReference type="Pfam" id="PF04471"/>
    </source>
</evidence>
<dbReference type="SUPFAM" id="SSF52980">
    <property type="entry name" value="Restriction endonuclease-like"/>
    <property type="match status" value="1"/>
</dbReference>
<evidence type="ECO:0000313" key="5">
    <source>
        <dbReference type="Proteomes" id="UP001219933"/>
    </source>
</evidence>
<dbReference type="AlphaFoldDB" id="A0AAF0EQ56"/>
<dbReference type="InterPro" id="IPR011335">
    <property type="entry name" value="Restrct_endonuc-II-like"/>
</dbReference>
<reference evidence="4" key="1">
    <citation type="submission" date="2023-03" db="EMBL/GenBank/DDBJ databases">
        <title>Mating type loci evolution in Malassezia.</title>
        <authorList>
            <person name="Coelho M.A."/>
        </authorList>
    </citation>
    <scope>NUCLEOTIDE SEQUENCE</scope>
    <source>
        <strain evidence="4">CBS 11721</strain>
    </source>
</reference>
<dbReference type="InterPro" id="IPR018828">
    <property type="entry name" value="RRG7"/>
</dbReference>
<keyword evidence="2" id="KW-0496">Mitochondrion</keyword>
<organism evidence="4 5">
    <name type="scientific">Malassezia cuniculi</name>
    <dbReference type="NCBI Taxonomy" id="948313"/>
    <lineage>
        <taxon>Eukaryota</taxon>
        <taxon>Fungi</taxon>
        <taxon>Dikarya</taxon>
        <taxon>Basidiomycota</taxon>
        <taxon>Ustilaginomycotina</taxon>
        <taxon>Malasseziomycetes</taxon>
        <taxon>Malasseziales</taxon>
        <taxon>Malasseziaceae</taxon>
        <taxon>Malassezia</taxon>
    </lineage>
</organism>
<name>A0AAF0EQ56_9BASI</name>